<dbReference type="Pfam" id="PF00704">
    <property type="entry name" value="Glyco_hydro_18"/>
    <property type="match status" value="1"/>
</dbReference>
<dbReference type="GO" id="GO:0005975">
    <property type="term" value="P:carbohydrate metabolic process"/>
    <property type="evidence" value="ECO:0007669"/>
    <property type="project" value="InterPro"/>
</dbReference>
<dbReference type="GO" id="GO:0008061">
    <property type="term" value="F:chitin binding"/>
    <property type="evidence" value="ECO:0007669"/>
    <property type="project" value="InterPro"/>
</dbReference>
<evidence type="ECO:0000256" key="3">
    <source>
        <dbReference type="ARBA" id="ARBA00023295"/>
    </source>
</evidence>
<feature type="domain" description="GH18" evidence="7">
    <location>
        <begin position="57"/>
        <end position="419"/>
    </location>
</feature>
<proteinExistence type="inferred from homology"/>
<evidence type="ECO:0000256" key="4">
    <source>
        <dbReference type="RuleBase" id="RU000489"/>
    </source>
</evidence>
<dbReference type="Proteomes" id="UP000494163">
    <property type="component" value="Chromosome X"/>
</dbReference>
<keyword evidence="1" id="KW-0732">Signal</keyword>
<dbReference type="Gene3D" id="3.20.20.80">
    <property type="entry name" value="Glycosidases"/>
    <property type="match status" value="1"/>
</dbReference>
<dbReference type="GO" id="GO:0005576">
    <property type="term" value="C:extracellular region"/>
    <property type="evidence" value="ECO:0007669"/>
    <property type="project" value="TreeGrafter"/>
</dbReference>
<name>A0A0M3QZE6_DROBS</name>
<dbReference type="PROSITE" id="PS51910">
    <property type="entry name" value="GH18_2"/>
    <property type="match status" value="1"/>
</dbReference>
<keyword evidence="3 4" id="KW-0326">Glycosidase</keyword>
<dbReference type="SUPFAM" id="SSF51445">
    <property type="entry name" value="(Trans)glycosidases"/>
    <property type="match status" value="1"/>
</dbReference>
<protein>
    <submittedName>
        <fullName evidence="8">Cht11</fullName>
    </submittedName>
</protein>
<dbReference type="InterPro" id="IPR001579">
    <property type="entry name" value="Glyco_hydro_18_chit_AS"/>
</dbReference>
<dbReference type="InterPro" id="IPR011583">
    <property type="entry name" value="Chitinase_II/V-like_cat"/>
</dbReference>
<dbReference type="SUPFAM" id="SSF54556">
    <property type="entry name" value="Chitinase insertion domain"/>
    <property type="match status" value="1"/>
</dbReference>
<keyword evidence="2 4" id="KW-0378">Hydrolase</keyword>
<dbReference type="SMART" id="SM00636">
    <property type="entry name" value="Glyco_18"/>
    <property type="match status" value="1"/>
</dbReference>
<evidence type="ECO:0000256" key="2">
    <source>
        <dbReference type="ARBA" id="ARBA00022801"/>
    </source>
</evidence>
<dbReference type="SMR" id="A0A0M3QZE6"/>
<sequence>MVAYEKVHPEPKQRHRYFHYCCFLALLFTFITLYTFGLLALTKKQADDAEIAASAGKRLVCYYSSAGPAKLSLLDVPGNLCTHINIGIANLSNTTLEIPPDLAAVLQNETCLFREKNPQVKLLLWIGGGDSGHEFAEMVVNHETRKQFIRSVRDVLKQYPSLDGIDLDWEFPSACDKERQHFSQLLYEIRMEWIREKLPDNILSLAVAAPEGIAYFAYDMQQINLYVDYVNLMAYDFHFYRKDMPFTGLNAPLFARAKESSIMATFNINYTVNWWLKNGLEPQRLVVGLPTFGHSYTLVSPFNSRVGAPARGIGKCGEAGFTTLTATCECIKTFFAPNLYFDRQTCSPYLSAIMEWISYENAASISCKAHYIKAMNLGGIMVFSLNTDDLKNKCGYMGPRAHTPAFPLVETAKRILLPHY</sequence>
<dbReference type="AlphaFoldDB" id="A0A0M3QZE6"/>
<dbReference type="STRING" id="30019.A0A0M3QZE6"/>
<comment type="similarity">
    <text evidence="5">Belongs to the glycosyl hydrolase 18 family.</text>
</comment>
<keyword evidence="6" id="KW-1133">Transmembrane helix</keyword>
<organism evidence="8 9">
    <name type="scientific">Drosophila busckii</name>
    <name type="common">Fruit fly</name>
    <dbReference type="NCBI Taxonomy" id="30019"/>
    <lineage>
        <taxon>Eukaryota</taxon>
        <taxon>Metazoa</taxon>
        <taxon>Ecdysozoa</taxon>
        <taxon>Arthropoda</taxon>
        <taxon>Hexapoda</taxon>
        <taxon>Insecta</taxon>
        <taxon>Pterygota</taxon>
        <taxon>Neoptera</taxon>
        <taxon>Endopterygota</taxon>
        <taxon>Diptera</taxon>
        <taxon>Brachycera</taxon>
        <taxon>Muscomorpha</taxon>
        <taxon>Ephydroidea</taxon>
        <taxon>Drosophilidae</taxon>
        <taxon>Drosophila</taxon>
    </lineage>
</organism>
<reference evidence="8 9" key="1">
    <citation type="submission" date="2015-08" db="EMBL/GenBank/DDBJ databases">
        <title>Ancestral chromatin configuration constrains chromatin evolution on differentiating sex chromosomes in Drosophila.</title>
        <authorList>
            <person name="Zhou Q."/>
            <person name="Bachtrog D."/>
        </authorList>
    </citation>
    <scope>NUCLEOTIDE SEQUENCE [LARGE SCALE GENOMIC DNA]</scope>
    <source>
        <tissue evidence="8">Whole larvae</tissue>
    </source>
</reference>
<dbReference type="EMBL" id="CP012528">
    <property type="protein sequence ID" value="ALC49239.1"/>
    <property type="molecule type" value="Genomic_DNA"/>
</dbReference>
<dbReference type="PANTHER" id="PTHR11177:SF390">
    <property type="entry name" value="CHITINASE 11"/>
    <property type="match status" value="1"/>
</dbReference>
<dbReference type="OMA" id="QRLVCYY"/>
<gene>
    <name evidence="8" type="ORF">Dbus_chrXg1095</name>
</gene>
<dbReference type="PANTHER" id="PTHR11177">
    <property type="entry name" value="CHITINASE"/>
    <property type="match status" value="1"/>
</dbReference>
<evidence type="ECO:0000256" key="6">
    <source>
        <dbReference type="SAM" id="Phobius"/>
    </source>
</evidence>
<evidence type="ECO:0000259" key="7">
    <source>
        <dbReference type="PROSITE" id="PS51910"/>
    </source>
</evidence>
<keyword evidence="6" id="KW-0472">Membrane</keyword>
<dbReference type="PROSITE" id="PS01095">
    <property type="entry name" value="GH18_1"/>
    <property type="match status" value="1"/>
</dbReference>
<dbReference type="InterPro" id="IPR050314">
    <property type="entry name" value="Glycosyl_Hydrlase_18"/>
</dbReference>
<dbReference type="InterPro" id="IPR001223">
    <property type="entry name" value="Glyco_hydro18_cat"/>
</dbReference>
<dbReference type="InterPro" id="IPR017853">
    <property type="entry name" value="GH"/>
</dbReference>
<keyword evidence="9" id="KW-1185">Reference proteome</keyword>
<dbReference type="Gene3D" id="3.10.50.10">
    <property type="match status" value="1"/>
</dbReference>
<evidence type="ECO:0000256" key="1">
    <source>
        <dbReference type="ARBA" id="ARBA00022729"/>
    </source>
</evidence>
<evidence type="ECO:0000313" key="9">
    <source>
        <dbReference type="Proteomes" id="UP000494163"/>
    </source>
</evidence>
<keyword evidence="6" id="KW-0812">Transmembrane</keyword>
<feature type="transmembrane region" description="Helical" evidence="6">
    <location>
        <begin position="17"/>
        <end position="41"/>
    </location>
</feature>
<dbReference type="GO" id="GO:0006032">
    <property type="term" value="P:chitin catabolic process"/>
    <property type="evidence" value="ECO:0007669"/>
    <property type="project" value="TreeGrafter"/>
</dbReference>
<dbReference type="GO" id="GO:0004568">
    <property type="term" value="F:chitinase activity"/>
    <property type="evidence" value="ECO:0007669"/>
    <property type="project" value="UniProtKB-ARBA"/>
</dbReference>
<evidence type="ECO:0000256" key="5">
    <source>
        <dbReference type="RuleBase" id="RU004453"/>
    </source>
</evidence>
<dbReference type="InterPro" id="IPR029070">
    <property type="entry name" value="Chitinase_insertion_sf"/>
</dbReference>
<dbReference type="OrthoDB" id="76388at2759"/>
<evidence type="ECO:0000313" key="8">
    <source>
        <dbReference type="EMBL" id="ALC49239.1"/>
    </source>
</evidence>
<accession>A0A0M3QZE6</accession>